<reference evidence="6" key="2">
    <citation type="journal article" date="2024" name="Plant">
        <title>Genomic evolution and insights into agronomic trait innovations of Sesamum species.</title>
        <authorList>
            <person name="Miao H."/>
            <person name="Wang L."/>
            <person name="Qu L."/>
            <person name="Liu H."/>
            <person name="Sun Y."/>
            <person name="Le M."/>
            <person name="Wang Q."/>
            <person name="Wei S."/>
            <person name="Zheng Y."/>
            <person name="Lin W."/>
            <person name="Duan Y."/>
            <person name="Cao H."/>
            <person name="Xiong S."/>
            <person name="Wang X."/>
            <person name="Wei L."/>
            <person name="Li C."/>
            <person name="Ma Q."/>
            <person name="Ju M."/>
            <person name="Zhao R."/>
            <person name="Li G."/>
            <person name="Mu C."/>
            <person name="Tian Q."/>
            <person name="Mei H."/>
            <person name="Zhang T."/>
            <person name="Gao T."/>
            <person name="Zhang H."/>
        </authorList>
    </citation>
    <scope>NUCLEOTIDE SEQUENCE</scope>
    <source>
        <strain evidence="6">G02</strain>
    </source>
</reference>
<protein>
    <submittedName>
        <fullName evidence="6">ARF guanine-nucleotide exchange factor GNL2</fullName>
    </submittedName>
</protein>
<feature type="domain" description="SEC7" evidence="5">
    <location>
        <begin position="115"/>
        <end position="254"/>
    </location>
</feature>
<dbReference type="Pfam" id="PF12783">
    <property type="entry name" value="Sec7-like_HUS"/>
    <property type="match status" value="1"/>
</dbReference>
<accession>A0AAW2PGW7</accession>
<evidence type="ECO:0000259" key="5">
    <source>
        <dbReference type="PROSITE" id="PS50190"/>
    </source>
</evidence>
<comment type="subcellular location">
    <subcellularLocation>
        <location evidence="2">Cytoplasm</location>
        <location evidence="2">Cytosol</location>
    </subcellularLocation>
    <subcellularLocation>
        <location evidence="1">Membrane</location>
        <topology evidence="1">Peripheral membrane protein</topology>
        <orientation evidence="1">Cytoplasmic side</orientation>
    </subcellularLocation>
</comment>
<keyword evidence="4" id="KW-0812">Transmembrane</keyword>
<reference evidence="6" key="1">
    <citation type="submission" date="2020-06" db="EMBL/GenBank/DDBJ databases">
        <authorList>
            <person name="Li T."/>
            <person name="Hu X."/>
            <person name="Zhang T."/>
            <person name="Song X."/>
            <person name="Zhang H."/>
            <person name="Dai N."/>
            <person name="Sheng W."/>
            <person name="Hou X."/>
            <person name="Wei L."/>
        </authorList>
    </citation>
    <scope>NUCLEOTIDE SEQUENCE</scope>
    <source>
        <strain evidence="6">G02</strain>
        <tissue evidence="6">Leaf</tissue>
    </source>
</reference>
<dbReference type="SMART" id="SM00222">
    <property type="entry name" value="Sec7"/>
    <property type="match status" value="1"/>
</dbReference>
<proteinExistence type="predicted"/>
<dbReference type="InterPro" id="IPR035999">
    <property type="entry name" value="Sec7_dom_sf"/>
</dbReference>
<evidence type="ECO:0000256" key="2">
    <source>
        <dbReference type="ARBA" id="ARBA00004514"/>
    </source>
</evidence>
<dbReference type="AlphaFoldDB" id="A0AAW2PGW7"/>
<dbReference type="PANTHER" id="PTHR10663">
    <property type="entry name" value="GUANYL-NUCLEOTIDE EXCHANGE FACTOR"/>
    <property type="match status" value="1"/>
</dbReference>
<gene>
    <name evidence="6" type="ORF">Sradi_3941200</name>
</gene>
<dbReference type="GO" id="GO:0005085">
    <property type="term" value="F:guanyl-nucleotide exchange factor activity"/>
    <property type="evidence" value="ECO:0007669"/>
    <property type="project" value="UniProtKB-KW"/>
</dbReference>
<keyword evidence="4" id="KW-0472">Membrane</keyword>
<dbReference type="PANTHER" id="PTHR10663:SF322">
    <property type="entry name" value="ARF GUANINE-NUCLEOTIDE EXCHANGE FACTOR GNL2"/>
    <property type="match status" value="1"/>
</dbReference>
<dbReference type="InterPro" id="IPR032691">
    <property type="entry name" value="Mon2/Sec7/BIG1-like_HUS"/>
</dbReference>
<dbReference type="InterPro" id="IPR000904">
    <property type="entry name" value="Sec7_dom"/>
</dbReference>
<name>A0AAW2PGW7_SESRA</name>
<dbReference type="PROSITE" id="PS50190">
    <property type="entry name" value="SEC7"/>
    <property type="match status" value="1"/>
</dbReference>
<dbReference type="Gene3D" id="1.10.220.20">
    <property type="match status" value="1"/>
</dbReference>
<keyword evidence="4" id="KW-1133">Transmembrane helix</keyword>
<dbReference type="EMBL" id="JACGWJ010000017">
    <property type="protein sequence ID" value="KAL0354943.1"/>
    <property type="molecule type" value="Genomic_DNA"/>
</dbReference>
<comment type="caution">
    <text evidence="6">The sequence shown here is derived from an EMBL/GenBank/DDBJ whole genome shotgun (WGS) entry which is preliminary data.</text>
</comment>
<dbReference type="GO" id="GO:0032012">
    <property type="term" value="P:regulation of ARF protein signal transduction"/>
    <property type="evidence" value="ECO:0007669"/>
    <property type="project" value="InterPro"/>
</dbReference>
<evidence type="ECO:0000256" key="3">
    <source>
        <dbReference type="ARBA" id="ARBA00022658"/>
    </source>
</evidence>
<dbReference type="InterPro" id="IPR023394">
    <property type="entry name" value="Sec7_C_sf"/>
</dbReference>
<dbReference type="Gene3D" id="1.10.1000.11">
    <property type="entry name" value="Arf Nucleotide-binding Site Opener,domain 2"/>
    <property type="match status" value="1"/>
</dbReference>
<sequence>MIQDDLFHHLIHYGASASPLVLSMISSTVLNIYHFLRRSIRLQLEAFFSFVLFKVATPGSPLQLQEVAVEAIINFCRQPTFILELYVNYDSDPTFRNVFEETGKLLCKYAFPTGGISTSIQVQAFEGLSIIFHYIADNIDKEDDSSPSGPYPVEIPGTPNPKAYAYFFRYTPKLDKTVIGNYLGDPDAFHLQVLKEFTETFEFAGMVLDTALRTYLETFRLPGESQKIQRVLEAFSDNFTTSNPRIFLQARMQS</sequence>
<evidence type="ECO:0000256" key="1">
    <source>
        <dbReference type="ARBA" id="ARBA00004287"/>
    </source>
</evidence>
<dbReference type="GO" id="GO:0005829">
    <property type="term" value="C:cytosol"/>
    <property type="evidence" value="ECO:0007669"/>
    <property type="project" value="UniProtKB-SubCell"/>
</dbReference>
<keyword evidence="3" id="KW-0344">Guanine-nucleotide releasing factor</keyword>
<feature type="transmembrane region" description="Helical" evidence="4">
    <location>
        <begin position="12"/>
        <end position="33"/>
    </location>
</feature>
<organism evidence="6">
    <name type="scientific">Sesamum radiatum</name>
    <name type="common">Black benniseed</name>
    <dbReference type="NCBI Taxonomy" id="300843"/>
    <lineage>
        <taxon>Eukaryota</taxon>
        <taxon>Viridiplantae</taxon>
        <taxon>Streptophyta</taxon>
        <taxon>Embryophyta</taxon>
        <taxon>Tracheophyta</taxon>
        <taxon>Spermatophyta</taxon>
        <taxon>Magnoliopsida</taxon>
        <taxon>eudicotyledons</taxon>
        <taxon>Gunneridae</taxon>
        <taxon>Pentapetalae</taxon>
        <taxon>asterids</taxon>
        <taxon>lamiids</taxon>
        <taxon>Lamiales</taxon>
        <taxon>Pedaliaceae</taxon>
        <taxon>Sesamum</taxon>
    </lineage>
</organism>
<dbReference type="GO" id="GO:0016020">
    <property type="term" value="C:membrane"/>
    <property type="evidence" value="ECO:0007669"/>
    <property type="project" value="UniProtKB-SubCell"/>
</dbReference>
<dbReference type="Pfam" id="PF01369">
    <property type="entry name" value="Sec7"/>
    <property type="match status" value="1"/>
</dbReference>
<dbReference type="SUPFAM" id="SSF48425">
    <property type="entry name" value="Sec7 domain"/>
    <property type="match status" value="1"/>
</dbReference>
<evidence type="ECO:0000256" key="4">
    <source>
        <dbReference type="SAM" id="Phobius"/>
    </source>
</evidence>
<evidence type="ECO:0000313" key="6">
    <source>
        <dbReference type="EMBL" id="KAL0354943.1"/>
    </source>
</evidence>